<evidence type="ECO:0000256" key="1">
    <source>
        <dbReference type="SAM" id="MobiDB-lite"/>
    </source>
</evidence>
<sequence>MIVWIDAKPVKNDALKRKMKRLSKRKILNRQDTIDDEGLTAGQGRGPETPFNKQGL</sequence>
<protein>
    <submittedName>
        <fullName evidence="2">Uncharacterized protein</fullName>
    </submittedName>
</protein>
<evidence type="ECO:0000313" key="2">
    <source>
        <dbReference type="EMBL" id="DAF93770.1"/>
    </source>
</evidence>
<proteinExistence type="predicted"/>
<dbReference type="EMBL" id="BK016086">
    <property type="protein sequence ID" value="DAF93770.1"/>
    <property type="molecule type" value="Genomic_DNA"/>
</dbReference>
<accession>A0A8S5UH97</accession>
<organism evidence="2">
    <name type="scientific">Myoviridae sp. ctshb19</name>
    <dbReference type="NCBI Taxonomy" id="2825194"/>
    <lineage>
        <taxon>Viruses</taxon>
        <taxon>Duplodnaviria</taxon>
        <taxon>Heunggongvirae</taxon>
        <taxon>Uroviricota</taxon>
        <taxon>Caudoviricetes</taxon>
    </lineage>
</organism>
<feature type="region of interest" description="Disordered" evidence="1">
    <location>
        <begin position="32"/>
        <end position="56"/>
    </location>
</feature>
<name>A0A8S5UH97_9CAUD</name>
<reference evidence="2" key="1">
    <citation type="journal article" date="2021" name="Proc. Natl. Acad. Sci. U.S.A.">
        <title>A Catalog of Tens of Thousands of Viruses from Human Metagenomes Reveals Hidden Associations with Chronic Diseases.</title>
        <authorList>
            <person name="Tisza M.J."/>
            <person name="Buck C.B."/>
        </authorList>
    </citation>
    <scope>NUCLEOTIDE SEQUENCE</scope>
    <source>
        <strain evidence="2">Ctshb19</strain>
    </source>
</reference>